<evidence type="ECO:0000313" key="3">
    <source>
        <dbReference type="Proteomes" id="UP001247805"/>
    </source>
</evidence>
<dbReference type="Proteomes" id="UP001247805">
    <property type="component" value="Unassembled WGS sequence"/>
</dbReference>
<name>A0ABU3SX43_9ALTE</name>
<dbReference type="InterPro" id="IPR017850">
    <property type="entry name" value="Alkaline_phosphatase_core_sf"/>
</dbReference>
<organism evidence="2 3">
    <name type="scientific">Paraglaciecola aquimarina</name>
    <dbReference type="NCBI Taxonomy" id="1235557"/>
    <lineage>
        <taxon>Bacteria</taxon>
        <taxon>Pseudomonadati</taxon>
        <taxon>Pseudomonadota</taxon>
        <taxon>Gammaproteobacteria</taxon>
        <taxon>Alteromonadales</taxon>
        <taxon>Alteromonadaceae</taxon>
        <taxon>Paraglaciecola</taxon>
    </lineage>
</organism>
<dbReference type="EMBL" id="JAWDIO010000002">
    <property type="protein sequence ID" value="MDU0354574.1"/>
    <property type="molecule type" value="Genomic_DNA"/>
</dbReference>
<reference evidence="2 3" key="1">
    <citation type="submission" date="2023-10" db="EMBL/GenBank/DDBJ databases">
        <title>Glaciecola aquimarina strain GGW-M5 nov., isolated from a coastal seawater.</title>
        <authorList>
            <person name="Bayburt H."/>
            <person name="Kim J.M."/>
            <person name="Choi B.J."/>
            <person name="Jeon C.O."/>
        </authorList>
    </citation>
    <scope>NUCLEOTIDE SEQUENCE [LARGE SCALE GENOMIC DNA]</scope>
    <source>
        <strain evidence="2 3">KCTC 32108</strain>
    </source>
</reference>
<accession>A0ABU3SX43</accession>
<protein>
    <submittedName>
        <fullName evidence="2">Sulfatase-like hydrolase/transferase</fullName>
    </submittedName>
</protein>
<feature type="domain" description="N-sulphoglucosamine sulphohydrolase C-terminal" evidence="1">
    <location>
        <begin position="40"/>
        <end position="109"/>
    </location>
</feature>
<comment type="caution">
    <text evidence="2">The sequence shown here is derived from an EMBL/GenBank/DDBJ whole genome shotgun (WGS) entry which is preliminary data.</text>
</comment>
<dbReference type="Pfam" id="PF16347">
    <property type="entry name" value="SGSH_C"/>
    <property type="match status" value="1"/>
</dbReference>
<dbReference type="SUPFAM" id="SSF53649">
    <property type="entry name" value="Alkaline phosphatase-like"/>
    <property type="match status" value="1"/>
</dbReference>
<dbReference type="InterPro" id="IPR032506">
    <property type="entry name" value="SGSH_C"/>
</dbReference>
<evidence type="ECO:0000259" key="1">
    <source>
        <dbReference type="Pfam" id="PF16347"/>
    </source>
</evidence>
<dbReference type="PANTHER" id="PTHR43108">
    <property type="entry name" value="N-ACETYLGLUCOSAMINE-6-SULFATASE FAMILY MEMBER"/>
    <property type="match status" value="1"/>
</dbReference>
<dbReference type="Gene3D" id="3.40.720.10">
    <property type="entry name" value="Alkaline Phosphatase, subunit A"/>
    <property type="match status" value="1"/>
</dbReference>
<dbReference type="PANTHER" id="PTHR43108:SF6">
    <property type="entry name" value="N-SULPHOGLUCOSAMINE SULPHOHYDROLASE"/>
    <property type="match status" value="1"/>
</dbReference>
<proteinExistence type="predicted"/>
<sequence>MRTVKGVDDNMGRIINCLKESGQYDNTIIIYTSDQSMMLGEHDYIDKRWMYDESMRMPFIVRHPVKEDAPQINDVVANNTDFAPFMLELAGQTAPEFMQGKSFAPVLDNHPLC</sequence>
<keyword evidence="3" id="KW-1185">Reference proteome</keyword>
<evidence type="ECO:0000313" key="2">
    <source>
        <dbReference type="EMBL" id="MDU0354574.1"/>
    </source>
</evidence>
<gene>
    <name evidence="2" type="ORF">RS130_12155</name>
</gene>